<dbReference type="EMBL" id="JACHIM010000006">
    <property type="protein sequence ID" value="MBB5074155.1"/>
    <property type="molecule type" value="Genomic_DNA"/>
</dbReference>
<dbReference type="AlphaFoldDB" id="A0A840NW34"/>
<gene>
    <name evidence="1" type="ORF">HNQ69_001292</name>
</gene>
<organism evidence="1 2">
    <name type="scientific">Bartonella callosciuri</name>
    <dbReference type="NCBI Taxonomy" id="686223"/>
    <lineage>
        <taxon>Bacteria</taxon>
        <taxon>Pseudomonadati</taxon>
        <taxon>Pseudomonadota</taxon>
        <taxon>Alphaproteobacteria</taxon>
        <taxon>Hyphomicrobiales</taxon>
        <taxon>Bartonellaceae</taxon>
        <taxon>Bartonella</taxon>
    </lineage>
</organism>
<sequence length="32" mass="3312">MSGNCVRLGAEVIAGGAESPKWLQAFGVNVHL</sequence>
<evidence type="ECO:0000313" key="1">
    <source>
        <dbReference type="EMBL" id="MBB5074155.1"/>
    </source>
</evidence>
<comment type="caution">
    <text evidence="1">The sequence shown here is derived from an EMBL/GenBank/DDBJ whole genome shotgun (WGS) entry which is preliminary data.</text>
</comment>
<evidence type="ECO:0000313" key="2">
    <source>
        <dbReference type="Proteomes" id="UP000561417"/>
    </source>
</evidence>
<keyword evidence="2" id="KW-1185">Reference proteome</keyword>
<protein>
    <submittedName>
        <fullName evidence="1">Uncharacterized protein</fullName>
    </submittedName>
</protein>
<dbReference type="Proteomes" id="UP000561417">
    <property type="component" value="Unassembled WGS sequence"/>
</dbReference>
<accession>A0A840NW34</accession>
<reference evidence="1 2" key="1">
    <citation type="submission" date="2020-08" db="EMBL/GenBank/DDBJ databases">
        <title>Genomic Encyclopedia of Type Strains, Phase IV (KMG-IV): sequencing the most valuable type-strain genomes for metagenomic binning, comparative biology and taxonomic classification.</title>
        <authorList>
            <person name="Goeker M."/>
        </authorList>
    </citation>
    <scope>NUCLEOTIDE SEQUENCE [LARGE SCALE GENOMIC DNA]</scope>
    <source>
        <strain evidence="1 2">DSM 28538</strain>
    </source>
</reference>
<proteinExistence type="predicted"/>
<name>A0A840NW34_9HYPH</name>